<feature type="transmembrane region" description="Helical" evidence="1">
    <location>
        <begin position="281"/>
        <end position="302"/>
    </location>
</feature>
<reference evidence="2 3" key="1">
    <citation type="submission" date="2024-09" db="EMBL/GenBank/DDBJ databases">
        <title>Rethinking Asexuality: The Enigmatic Case of Functional Sexual Genes in Lepraria (Stereocaulaceae).</title>
        <authorList>
            <person name="Doellman M."/>
            <person name="Sun Y."/>
            <person name="Barcenas-Pena A."/>
            <person name="Lumbsch H.T."/>
            <person name="Grewe F."/>
        </authorList>
    </citation>
    <scope>NUCLEOTIDE SEQUENCE [LARGE SCALE GENOMIC DNA]</scope>
    <source>
        <strain evidence="2 3">Grewe 0041</strain>
    </source>
</reference>
<dbReference type="EMBL" id="JBHFEH010000007">
    <property type="protein sequence ID" value="KAL2056761.1"/>
    <property type="molecule type" value="Genomic_DNA"/>
</dbReference>
<keyword evidence="1" id="KW-0812">Transmembrane</keyword>
<proteinExistence type="predicted"/>
<evidence type="ECO:0000256" key="1">
    <source>
        <dbReference type="SAM" id="Phobius"/>
    </source>
</evidence>
<accession>A0ABR4BIW7</accession>
<feature type="transmembrane region" description="Helical" evidence="1">
    <location>
        <begin position="212"/>
        <end position="232"/>
    </location>
</feature>
<dbReference type="Proteomes" id="UP001590951">
    <property type="component" value="Unassembled WGS sequence"/>
</dbReference>
<evidence type="ECO:0000313" key="2">
    <source>
        <dbReference type="EMBL" id="KAL2056761.1"/>
    </source>
</evidence>
<feature type="transmembrane region" description="Helical" evidence="1">
    <location>
        <begin position="116"/>
        <end position="137"/>
    </location>
</feature>
<evidence type="ECO:0000313" key="3">
    <source>
        <dbReference type="Proteomes" id="UP001590951"/>
    </source>
</evidence>
<protein>
    <submittedName>
        <fullName evidence="2">Uncharacterized protein</fullName>
    </submittedName>
</protein>
<sequence length="352" mass="39626">MSSSNDAMSSLSTLNGTLNSQFSNSTGDSVTLVGSHFKNPLFVAPIIIVAVCAAAFIVLTTASWLKRADVQGSRRAFAVMMTLLVGMTSAFIRTFIDKMIHEYQPTVPKIYLILPSLKPVLNNATDVGLIAMVYRIIKNRNRWVCGDLTGYLWWQRTHSFVVDILILLAIADTALYIYAQVLLFGHQVDQLIDPRLAKAANSYKEVHLTYNALYLVTTVEIMGCAIFILWRARAQKLKSRIMTYLLLLVEPLLILRSTALLVVAVLYVFEARTEAYKTTVIEVALWGVPSIFIFTGLVLIQYRKDWESDFRYTYDEVPVHGPAMQAVGGAAPWPQNQKNAWKEPVVQWHYNP</sequence>
<feature type="transmembrane region" description="Helical" evidence="1">
    <location>
        <begin position="244"/>
        <end position="269"/>
    </location>
</feature>
<feature type="transmembrane region" description="Helical" evidence="1">
    <location>
        <begin position="77"/>
        <end position="96"/>
    </location>
</feature>
<keyword evidence="1" id="KW-1133">Transmembrane helix</keyword>
<feature type="transmembrane region" description="Helical" evidence="1">
    <location>
        <begin position="158"/>
        <end position="179"/>
    </location>
</feature>
<keyword evidence="1" id="KW-0472">Membrane</keyword>
<feature type="transmembrane region" description="Helical" evidence="1">
    <location>
        <begin position="42"/>
        <end position="65"/>
    </location>
</feature>
<comment type="caution">
    <text evidence="2">The sequence shown here is derived from an EMBL/GenBank/DDBJ whole genome shotgun (WGS) entry which is preliminary data.</text>
</comment>
<gene>
    <name evidence="2" type="ORF">ABVK25_003156</name>
</gene>
<organism evidence="2 3">
    <name type="scientific">Lepraria finkii</name>
    <dbReference type="NCBI Taxonomy" id="1340010"/>
    <lineage>
        <taxon>Eukaryota</taxon>
        <taxon>Fungi</taxon>
        <taxon>Dikarya</taxon>
        <taxon>Ascomycota</taxon>
        <taxon>Pezizomycotina</taxon>
        <taxon>Lecanoromycetes</taxon>
        <taxon>OSLEUM clade</taxon>
        <taxon>Lecanoromycetidae</taxon>
        <taxon>Lecanorales</taxon>
        <taxon>Lecanorineae</taxon>
        <taxon>Stereocaulaceae</taxon>
        <taxon>Lepraria</taxon>
    </lineage>
</organism>
<keyword evidence="3" id="KW-1185">Reference proteome</keyword>
<name>A0ABR4BIW7_9LECA</name>